<gene>
    <name evidence="1" type="ORF">ACTIVE_5920</name>
</gene>
<proteinExistence type="predicted"/>
<dbReference type="Proteomes" id="UP000501240">
    <property type="component" value="Chromosome"/>
</dbReference>
<name>A0A7D3ZHY4_ACTVE</name>
<evidence type="ECO:0000313" key="1">
    <source>
        <dbReference type="EMBL" id="QKG24277.1"/>
    </source>
</evidence>
<protein>
    <recommendedName>
        <fullName evidence="3">Knr4/Smi1-like domain-containing protein</fullName>
    </recommendedName>
</protein>
<dbReference type="AlphaFoldDB" id="A0A7D3ZHY4"/>
<keyword evidence="2" id="KW-1185">Reference proteome</keyword>
<reference evidence="1 2" key="1">
    <citation type="submission" date="2020-05" db="EMBL/GenBank/DDBJ databases">
        <title>Actinomadura verrucosospora NRRL-B18236 (PFL_A860) Genome sequencing and assembly.</title>
        <authorList>
            <person name="Samborskyy M."/>
        </authorList>
    </citation>
    <scope>NUCLEOTIDE SEQUENCE [LARGE SCALE GENOMIC DNA]</scope>
    <source>
        <strain evidence="1 2">NRRL:B18236</strain>
    </source>
</reference>
<dbReference type="EMBL" id="CP053892">
    <property type="protein sequence ID" value="QKG24277.1"/>
    <property type="molecule type" value="Genomic_DNA"/>
</dbReference>
<accession>A0A7D3ZHY4</accession>
<evidence type="ECO:0000313" key="2">
    <source>
        <dbReference type="Proteomes" id="UP000501240"/>
    </source>
</evidence>
<sequence>MGSSTGREMFGDADAAIHWVWDADLPQDDKQNFARFIERFPSLTFARDSKDSLNEVESRDGVTLPPHIRRSRSALSFVNPPLLALFDGYDYDCNASDWEVDIWYSIGLGVAGDEVLADFAEHAHGYVVGAWHGSDGSYLMIDTIHTEDKRIFVCDGDDLAYAVIDGNPVGEIIEPAFASYSSMLAHIVALRTWTGELTMAR</sequence>
<evidence type="ECO:0008006" key="3">
    <source>
        <dbReference type="Google" id="ProtNLM"/>
    </source>
</evidence>
<organism evidence="1 2">
    <name type="scientific">Actinomadura verrucosospora</name>
    <dbReference type="NCBI Taxonomy" id="46165"/>
    <lineage>
        <taxon>Bacteria</taxon>
        <taxon>Bacillati</taxon>
        <taxon>Actinomycetota</taxon>
        <taxon>Actinomycetes</taxon>
        <taxon>Streptosporangiales</taxon>
        <taxon>Thermomonosporaceae</taxon>
        <taxon>Actinomadura</taxon>
    </lineage>
</organism>